<organism evidence="1">
    <name type="scientific">marine metagenome</name>
    <dbReference type="NCBI Taxonomy" id="408172"/>
    <lineage>
        <taxon>unclassified sequences</taxon>
        <taxon>metagenomes</taxon>
        <taxon>ecological metagenomes</taxon>
    </lineage>
</organism>
<proteinExistence type="predicted"/>
<dbReference type="AlphaFoldDB" id="A0A383DGD6"/>
<reference evidence="1" key="1">
    <citation type="submission" date="2018-05" db="EMBL/GenBank/DDBJ databases">
        <authorList>
            <person name="Lanie J.A."/>
            <person name="Ng W.-L."/>
            <person name="Kazmierczak K.M."/>
            <person name="Andrzejewski T.M."/>
            <person name="Davidsen T.M."/>
            <person name="Wayne K.J."/>
            <person name="Tettelin H."/>
            <person name="Glass J.I."/>
            <person name="Rusch D."/>
            <person name="Podicherti R."/>
            <person name="Tsui H.-C.T."/>
            <person name="Winkler M.E."/>
        </authorList>
    </citation>
    <scope>NUCLEOTIDE SEQUENCE</scope>
</reference>
<sequence>RVLNTAETAIQVDIVSGSEYAEDSAHTDADTGQFILGVRNDTLAALGGTDGDYVPFQMNSSGALFVEAAIESGKVKSGAIASGAVASGAVASGAVASGAIASGALASGSVADGAMVTLGAKADAKSTSTDTTSITAMQVLKQISASVQETATDTGTIDSDTDAIKTAVELIDDTVAVLGTATYSETSTKGSVVGVVRNDTLATLADTDNEVAPLQVNAAGALYTSDASGEAGSIFV</sequence>
<feature type="non-terminal residue" evidence="1">
    <location>
        <position position="236"/>
    </location>
</feature>
<dbReference type="EMBL" id="UINC01217098">
    <property type="protein sequence ID" value="SVE43547.1"/>
    <property type="molecule type" value="Genomic_DNA"/>
</dbReference>
<protein>
    <submittedName>
        <fullName evidence="1">Uncharacterized protein</fullName>
    </submittedName>
</protein>
<accession>A0A383DGD6</accession>
<feature type="non-terminal residue" evidence="1">
    <location>
        <position position="1"/>
    </location>
</feature>
<name>A0A383DGD6_9ZZZZ</name>
<evidence type="ECO:0000313" key="1">
    <source>
        <dbReference type="EMBL" id="SVE43547.1"/>
    </source>
</evidence>
<gene>
    <name evidence="1" type="ORF">METZ01_LOCUS496401</name>
</gene>